<dbReference type="EMBL" id="LAJY01000450">
    <property type="protein sequence ID" value="KJV08778.1"/>
    <property type="molecule type" value="Genomic_DNA"/>
</dbReference>
<dbReference type="Gene3D" id="2.40.300.10">
    <property type="entry name" value="Head decoration protein D"/>
    <property type="match status" value="1"/>
</dbReference>
<dbReference type="Pfam" id="PF11962">
    <property type="entry name" value="Peptidase_G2"/>
    <property type="match status" value="1"/>
</dbReference>
<dbReference type="Proteomes" id="UP000033774">
    <property type="component" value="Unassembled WGS sequence"/>
</dbReference>
<accession>A0A0F3IQF5</accession>
<evidence type="ECO:0000313" key="2">
    <source>
        <dbReference type="EMBL" id="KJV08778.1"/>
    </source>
</evidence>
<evidence type="ECO:0000259" key="1">
    <source>
        <dbReference type="Pfam" id="PF11962"/>
    </source>
</evidence>
<proteinExistence type="predicted"/>
<keyword evidence="3" id="KW-1185">Reference proteome</keyword>
<feature type="domain" description="Peptidase G2 IMC autoproteolytic cleavage" evidence="1">
    <location>
        <begin position="74"/>
        <end position="220"/>
    </location>
</feature>
<gene>
    <name evidence="2" type="ORF">VZ95_15590</name>
</gene>
<comment type="caution">
    <text evidence="2">The sequence shown here is derived from an EMBL/GenBank/DDBJ whole genome shotgun (WGS) entry which is preliminary data.</text>
</comment>
<organism evidence="2 3">
    <name type="scientific">Elstera litoralis</name>
    <dbReference type="NCBI Taxonomy" id="552518"/>
    <lineage>
        <taxon>Bacteria</taxon>
        <taxon>Pseudomonadati</taxon>
        <taxon>Pseudomonadota</taxon>
        <taxon>Alphaproteobacteria</taxon>
        <taxon>Rhodospirillales</taxon>
        <taxon>Rhodospirillaceae</taxon>
        <taxon>Elstera</taxon>
    </lineage>
</organism>
<sequence>VRGATDAGSVATWTASGLLGVHNGSIGASGGSGGSCIVGGTLIDGSQPINFSDCAGLAISQPAIAGKNWIKCTTDVANLQFRVGLDGAVTGASFTSPAADYAEWFEGLEPLPVGGCVVIGDGGLIRLYDSRYDRLDDIMGVVRPRKTRDCLIGNAAEHNWAGMYLKDEFGDPVYENWTDPADGSVHRVLAVNPAYEASLPYLPRSARPEWNLIGLLGQVPILNGQPQNPRWRAMRPISDHVTLVYIR</sequence>
<dbReference type="RefSeq" id="WP_045776680.1">
    <property type="nucleotide sequence ID" value="NZ_LAJY01000450.1"/>
</dbReference>
<dbReference type="InterPro" id="IPR021865">
    <property type="entry name" value="Peptidase_G2"/>
</dbReference>
<dbReference type="AlphaFoldDB" id="A0A0F3IQF5"/>
<name>A0A0F3IQF5_9PROT</name>
<feature type="non-terminal residue" evidence="2">
    <location>
        <position position="1"/>
    </location>
</feature>
<reference evidence="2 3" key="1">
    <citation type="submission" date="2015-03" db="EMBL/GenBank/DDBJ databases">
        <title>Draft genome sequence of Elstera litoralis.</title>
        <authorList>
            <person name="Rahalkar M.C."/>
            <person name="Dhakephalkar P.K."/>
            <person name="Pore S.D."/>
            <person name="Arora P."/>
            <person name="Kapse N.G."/>
            <person name="Pandit P.S."/>
        </authorList>
    </citation>
    <scope>NUCLEOTIDE SEQUENCE [LARGE SCALE GENOMIC DNA]</scope>
    <source>
        <strain evidence="2 3">Dia-1</strain>
    </source>
</reference>
<evidence type="ECO:0000313" key="3">
    <source>
        <dbReference type="Proteomes" id="UP000033774"/>
    </source>
</evidence>
<protein>
    <recommendedName>
        <fullName evidence="1">Peptidase G2 IMC autoproteolytic cleavage domain-containing protein</fullName>
    </recommendedName>
</protein>